<dbReference type="Proteomes" id="UP000004477">
    <property type="component" value="Unassembled WGS sequence"/>
</dbReference>
<dbReference type="GeneID" id="69850326"/>
<dbReference type="AlphaFoldDB" id="D1PF90"/>
<comment type="caution">
    <text evidence="1">The sequence shown here is derived from an EMBL/GenBank/DDBJ whole genome shotgun (WGS) entry which is preliminary data.</text>
</comment>
<dbReference type="RefSeq" id="WP_006848579.1">
    <property type="nucleotide sequence ID" value="NZ_CP085933.1"/>
</dbReference>
<gene>
    <name evidence="1" type="ORF">PREVCOP_05897</name>
</gene>
<protein>
    <recommendedName>
        <fullName evidence="3">TIR domain-containing protein</fullName>
    </recommendedName>
</protein>
<reference evidence="1" key="1">
    <citation type="submission" date="2009-11" db="EMBL/GenBank/DDBJ databases">
        <authorList>
            <person name="Weinstock G."/>
            <person name="Sodergren E."/>
            <person name="Clifton S."/>
            <person name="Fulton L."/>
            <person name="Fulton B."/>
            <person name="Courtney L."/>
            <person name="Fronick C."/>
            <person name="Harrison M."/>
            <person name="Strong C."/>
            <person name="Farmer C."/>
            <person name="Delahaunty K."/>
            <person name="Markovic C."/>
            <person name="Hall O."/>
            <person name="Minx P."/>
            <person name="Tomlinson C."/>
            <person name="Mitreva M."/>
            <person name="Nelson J."/>
            <person name="Hou S."/>
            <person name="Wollam A."/>
            <person name="Pepin K.H."/>
            <person name="Johnson M."/>
            <person name="Bhonagiri V."/>
            <person name="Nash W.E."/>
            <person name="Warren W."/>
            <person name="Chinwalla A."/>
            <person name="Mardis E.R."/>
            <person name="Wilson R.K."/>
        </authorList>
    </citation>
    <scope>NUCLEOTIDE SEQUENCE [LARGE SCALE GENOMIC DNA]</scope>
    <source>
        <strain evidence="1">DSM 18205</strain>
    </source>
</reference>
<dbReference type="STRING" id="537011.PREVCOP_05897"/>
<dbReference type="SUPFAM" id="SSF52200">
    <property type="entry name" value="Toll/Interleukin receptor TIR domain"/>
    <property type="match status" value="1"/>
</dbReference>
<evidence type="ECO:0008006" key="3">
    <source>
        <dbReference type="Google" id="ProtNLM"/>
    </source>
</evidence>
<dbReference type="InterPro" id="IPR035897">
    <property type="entry name" value="Toll_tir_struct_dom_sf"/>
</dbReference>
<accession>D1PF90</accession>
<dbReference type="HOGENOM" id="CLU_057505_0_0_10"/>
<dbReference type="PaxDb" id="537011-PREVCOP_05897"/>
<name>D1PF90_9BACT</name>
<sequence length="401" mass="46458">MMNNELSHLHSILPSLQSGLYLLETELTDEEIVNYFKEYRFYSFYTEELLPSRGGTPFEMFVMSLCWQFDCKELEGLRLAIINSSGQQKENIIYETLMRVIKKMSNGRTSVLLLYGEPDLSSFRHEELAVLNYSVCHNGMTTLILSKKKSNGCLNQEENIVKYITLKSNYKMGNRQYKVHITYKHDELHNSGIEAICAGLHTRNIPFSIDKYDILYRDNIQRYEEEIGVSNIVIMFVIPGYLKSLDCMYEMTQLFKNGSVENRVFPIVDMGDIPRNGDGLSQIKNYWNDEKNRKAEQIKNEPGNSTYLLSEISKINDILKTMDEFWEYIVHTNTGDYTEMVADNANLLLNEIEKQINVSSVFQDNKFTPTTETAPKQSRRIFQHGDKSIYVENNSGTININ</sequence>
<keyword evidence="2" id="KW-1185">Reference proteome</keyword>
<dbReference type="EMBL" id="ACBX02000034">
    <property type="protein sequence ID" value="EFB34632.1"/>
    <property type="molecule type" value="Genomic_DNA"/>
</dbReference>
<organism evidence="1 2">
    <name type="scientific">Segatella copri DSM 18205</name>
    <dbReference type="NCBI Taxonomy" id="537011"/>
    <lineage>
        <taxon>Bacteria</taxon>
        <taxon>Pseudomonadati</taxon>
        <taxon>Bacteroidota</taxon>
        <taxon>Bacteroidia</taxon>
        <taxon>Bacteroidales</taxon>
        <taxon>Prevotellaceae</taxon>
        <taxon>Segatella</taxon>
    </lineage>
</organism>
<evidence type="ECO:0000313" key="1">
    <source>
        <dbReference type="EMBL" id="EFB34632.1"/>
    </source>
</evidence>
<proteinExistence type="predicted"/>
<dbReference type="Gene3D" id="3.40.50.10140">
    <property type="entry name" value="Toll/interleukin-1 receptor homology (TIR) domain"/>
    <property type="match status" value="1"/>
</dbReference>
<evidence type="ECO:0000313" key="2">
    <source>
        <dbReference type="Proteomes" id="UP000004477"/>
    </source>
</evidence>
<dbReference type="OrthoDB" id="1089479at2"/>